<dbReference type="InterPro" id="IPR009051">
    <property type="entry name" value="Helical_ferredxn"/>
</dbReference>
<name>A0A227KIM5_9BURK</name>
<dbReference type="GO" id="GO:0051536">
    <property type="term" value="F:iron-sulfur cluster binding"/>
    <property type="evidence" value="ECO:0007669"/>
    <property type="project" value="InterPro"/>
</dbReference>
<dbReference type="Proteomes" id="UP000214610">
    <property type="component" value="Unassembled WGS sequence"/>
</dbReference>
<dbReference type="GeneID" id="78362857"/>
<dbReference type="PANTHER" id="PTHR43100">
    <property type="entry name" value="GLUTAMATE SYNTHASE [NADPH] SMALL CHAIN"/>
    <property type="match status" value="1"/>
</dbReference>
<dbReference type="NCBIfam" id="TIGR01317">
    <property type="entry name" value="GOGAT_sm_gam"/>
    <property type="match status" value="1"/>
</dbReference>
<evidence type="ECO:0000259" key="5">
    <source>
        <dbReference type="PROSITE" id="PS51379"/>
    </source>
</evidence>
<reference evidence="7" key="1">
    <citation type="submission" date="2017-05" db="EMBL/GenBank/DDBJ databases">
        <title>Improved OligoMM genomes.</title>
        <authorList>
            <person name="Garzetti D."/>
        </authorList>
    </citation>
    <scope>NUCLEOTIDE SEQUENCE [LARGE SCALE GENOMIC DNA]</scope>
    <source>
        <strain evidence="7">YL45</strain>
    </source>
</reference>
<sequence>MGKTTGFLEFERLEQEHEPAAQRKTHFREFITPLNPKEAKQQAARCMDCGTPFCTFSCPLHNIAPDFNDLVYKEDWEAAYEVLSSTNSFPEFTSRVCPALCESGCVLNYTSKPMGVKSVERAIITHAWNQGWVKPQIPAQLNGKSVAVIGSGPSGLACAQQLARKGYSVTVFEKNSKAGGLLRFGIPDFKLDKTVIERRISQMEAEGVQFRYNTYIGTGGAPKGIWSDAEKHVDPAELLRDFDAVVLAIGSEEPRDLPVKGRKGAGVHFAMEYLPRQNKINDEVPVKEEINAKNKKVLIIGGGDTGSDCLGTAVRQGAAEILQIDLGPRPSAEYDKMKVWPLWPRILRTSTSHEEGGERDWAIMTKEFIRDKKGELKGIKAVRLNWSTDPVTKRPKFEEIPGSEFEIEVDLAILAMGFLHPNQGVLEAFGVEADPRGNARAQYEGVNSFSTNVPKVFAAGDCRRGQSLVVWALAEGRRCAEAVDRYLSA</sequence>
<keyword evidence="1" id="KW-0028">Amino-acid biosynthesis</keyword>
<dbReference type="PRINTS" id="PR00419">
    <property type="entry name" value="ADXRDTASE"/>
</dbReference>
<dbReference type="Pfam" id="PF07992">
    <property type="entry name" value="Pyr_redox_2"/>
    <property type="match status" value="1"/>
</dbReference>
<dbReference type="Gene3D" id="1.10.1060.10">
    <property type="entry name" value="Alpha-helical ferredoxin"/>
    <property type="match status" value="1"/>
</dbReference>
<dbReference type="InterPro" id="IPR036188">
    <property type="entry name" value="FAD/NAD-bd_sf"/>
</dbReference>
<dbReference type="InterPro" id="IPR006005">
    <property type="entry name" value="Glut_synth_ssu1"/>
</dbReference>
<dbReference type="EMBL" id="NHMP01000004">
    <property type="protein sequence ID" value="OXE47814.1"/>
    <property type="molecule type" value="Genomic_DNA"/>
</dbReference>
<evidence type="ECO:0000313" key="6">
    <source>
        <dbReference type="EMBL" id="OXE47814.1"/>
    </source>
</evidence>
<dbReference type="InterPro" id="IPR017896">
    <property type="entry name" value="4Fe4S_Fe-S-bd"/>
</dbReference>
<feature type="domain" description="4Fe-4S ferredoxin-type" evidence="5">
    <location>
        <begin position="37"/>
        <end position="68"/>
    </location>
</feature>
<accession>A0A227KIM5</accession>
<organism evidence="6 7">
    <name type="scientific">Turicimonas muris</name>
    <dbReference type="NCBI Taxonomy" id="1796652"/>
    <lineage>
        <taxon>Bacteria</taxon>
        <taxon>Pseudomonadati</taxon>
        <taxon>Pseudomonadota</taxon>
        <taxon>Betaproteobacteria</taxon>
        <taxon>Burkholderiales</taxon>
        <taxon>Sutterellaceae</taxon>
        <taxon>Turicimonas</taxon>
    </lineage>
</organism>
<dbReference type="GO" id="GO:0016639">
    <property type="term" value="F:oxidoreductase activity, acting on the CH-NH2 group of donors, NAD or NADP as acceptor"/>
    <property type="evidence" value="ECO:0007669"/>
    <property type="project" value="InterPro"/>
</dbReference>
<proteinExistence type="predicted"/>
<dbReference type="GO" id="GO:0006537">
    <property type="term" value="P:glutamate biosynthetic process"/>
    <property type="evidence" value="ECO:0007669"/>
    <property type="project" value="UniProtKB-KW"/>
</dbReference>
<comment type="caution">
    <text evidence="6">The sequence shown here is derived from an EMBL/GenBank/DDBJ whole genome shotgun (WGS) entry which is preliminary data.</text>
</comment>
<dbReference type="SUPFAM" id="SSF46548">
    <property type="entry name" value="alpha-helical ferredoxin"/>
    <property type="match status" value="1"/>
</dbReference>
<dbReference type="PANTHER" id="PTHR43100:SF1">
    <property type="entry name" value="GLUTAMATE SYNTHASE [NADPH] SMALL CHAIN"/>
    <property type="match status" value="1"/>
</dbReference>
<keyword evidence="7" id="KW-1185">Reference proteome</keyword>
<comment type="pathway">
    <text evidence="4">Amino-acid biosynthesis.</text>
</comment>
<gene>
    <name evidence="6" type="primary">gltD</name>
    <name evidence="6" type="ORF">ADH67_08555</name>
</gene>
<dbReference type="InterPro" id="IPR028261">
    <property type="entry name" value="DPD_II"/>
</dbReference>
<evidence type="ECO:0000256" key="2">
    <source>
        <dbReference type="ARBA" id="ARBA00023002"/>
    </source>
</evidence>
<dbReference type="InterPro" id="IPR023753">
    <property type="entry name" value="FAD/NAD-binding_dom"/>
</dbReference>
<evidence type="ECO:0000313" key="7">
    <source>
        <dbReference type="Proteomes" id="UP000214610"/>
    </source>
</evidence>
<protein>
    <submittedName>
        <fullName evidence="6">Glutamate synthase subunit beta</fullName>
    </submittedName>
</protein>
<evidence type="ECO:0000256" key="1">
    <source>
        <dbReference type="ARBA" id="ARBA00022605"/>
    </source>
</evidence>
<dbReference type="InterPro" id="IPR051394">
    <property type="entry name" value="Glutamate_Synthase"/>
</dbReference>
<evidence type="ECO:0000256" key="4">
    <source>
        <dbReference type="ARBA" id="ARBA00029440"/>
    </source>
</evidence>
<dbReference type="Gene3D" id="3.50.50.60">
    <property type="entry name" value="FAD/NAD(P)-binding domain"/>
    <property type="match status" value="1"/>
</dbReference>
<dbReference type="Gene3D" id="3.40.50.720">
    <property type="entry name" value="NAD(P)-binding Rossmann-like Domain"/>
    <property type="match status" value="1"/>
</dbReference>
<dbReference type="PROSITE" id="PS51379">
    <property type="entry name" value="4FE4S_FER_2"/>
    <property type="match status" value="1"/>
</dbReference>
<keyword evidence="2" id="KW-0560">Oxidoreductase</keyword>
<dbReference type="Pfam" id="PF14691">
    <property type="entry name" value="Fer4_20"/>
    <property type="match status" value="1"/>
</dbReference>
<dbReference type="AlphaFoldDB" id="A0A227KIM5"/>
<dbReference type="RefSeq" id="WP_066595405.1">
    <property type="nucleotide sequence ID" value="NZ_CAJTBZ010000052.1"/>
</dbReference>
<dbReference type="SUPFAM" id="SSF51971">
    <property type="entry name" value="Nucleotide-binding domain"/>
    <property type="match status" value="1"/>
</dbReference>
<evidence type="ECO:0000256" key="3">
    <source>
        <dbReference type="ARBA" id="ARBA00023164"/>
    </source>
</evidence>
<keyword evidence="3" id="KW-0314">Glutamate biosynthesis</keyword>